<dbReference type="Proteomes" id="UP000538196">
    <property type="component" value="Unassembled WGS sequence"/>
</dbReference>
<dbReference type="CDD" id="cd00400">
    <property type="entry name" value="Voltage_gated_ClC"/>
    <property type="match status" value="1"/>
</dbReference>
<feature type="transmembrane region" description="Helical" evidence="5">
    <location>
        <begin position="155"/>
        <end position="186"/>
    </location>
</feature>
<gene>
    <name evidence="6" type="ORF">FHX33_000984</name>
</gene>
<keyword evidence="2 5" id="KW-0812">Transmembrane</keyword>
<keyword evidence="7" id="KW-1185">Reference proteome</keyword>
<protein>
    <submittedName>
        <fullName evidence="6">H+/Cl- antiporter ClcA</fullName>
    </submittedName>
</protein>
<comment type="caution">
    <text evidence="6">The sequence shown here is derived from an EMBL/GenBank/DDBJ whole genome shotgun (WGS) entry which is preliminary data.</text>
</comment>
<accession>A0A7W4UUG0</accession>
<name>A0A7W4UUG0_LEIAQ</name>
<dbReference type="NCBIfam" id="NF002971">
    <property type="entry name" value="PRK03655.1"/>
    <property type="match status" value="1"/>
</dbReference>
<dbReference type="PRINTS" id="PR00762">
    <property type="entry name" value="CLCHANNEL"/>
</dbReference>
<evidence type="ECO:0000256" key="5">
    <source>
        <dbReference type="SAM" id="Phobius"/>
    </source>
</evidence>
<dbReference type="GO" id="GO:0005886">
    <property type="term" value="C:plasma membrane"/>
    <property type="evidence" value="ECO:0007669"/>
    <property type="project" value="TreeGrafter"/>
</dbReference>
<feature type="transmembrane region" description="Helical" evidence="5">
    <location>
        <begin position="18"/>
        <end position="39"/>
    </location>
</feature>
<dbReference type="InterPro" id="IPR001807">
    <property type="entry name" value="ClC"/>
</dbReference>
<keyword evidence="4 5" id="KW-0472">Membrane</keyword>
<dbReference type="RefSeq" id="WP_039921701.1">
    <property type="nucleotide sequence ID" value="NZ_JACHVP010000001.1"/>
</dbReference>
<feature type="transmembrane region" description="Helical" evidence="5">
    <location>
        <begin position="233"/>
        <end position="256"/>
    </location>
</feature>
<dbReference type="PANTHER" id="PTHR43427">
    <property type="entry name" value="CHLORIDE CHANNEL PROTEIN CLC-E"/>
    <property type="match status" value="1"/>
</dbReference>
<dbReference type="InterPro" id="IPR014743">
    <property type="entry name" value="Cl-channel_core"/>
</dbReference>
<feature type="transmembrane region" description="Helical" evidence="5">
    <location>
        <begin position="308"/>
        <end position="327"/>
    </location>
</feature>
<dbReference type="Pfam" id="PF00654">
    <property type="entry name" value="Voltage_CLC"/>
    <property type="match status" value="1"/>
</dbReference>
<dbReference type="EMBL" id="JACHVP010000001">
    <property type="protein sequence ID" value="MBB2966252.1"/>
    <property type="molecule type" value="Genomic_DNA"/>
</dbReference>
<evidence type="ECO:0000256" key="4">
    <source>
        <dbReference type="ARBA" id="ARBA00023136"/>
    </source>
</evidence>
<evidence type="ECO:0000256" key="3">
    <source>
        <dbReference type="ARBA" id="ARBA00022989"/>
    </source>
</evidence>
<dbReference type="PANTHER" id="PTHR43427:SF9">
    <property type="entry name" value="ION-TRANSPORT PROTEIN YFEO-RELATED"/>
    <property type="match status" value="1"/>
</dbReference>
<dbReference type="SUPFAM" id="SSF81340">
    <property type="entry name" value="Clc chloride channel"/>
    <property type="match status" value="1"/>
</dbReference>
<reference evidence="6 7" key="1">
    <citation type="submission" date="2020-08" db="EMBL/GenBank/DDBJ databases">
        <title>Sequencing the genomes of 1000 actinobacteria strains.</title>
        <authorList>
            <person name="Klenk H.-P."/>
        </authorList>
    </citation>
    <scope>NUCLEOTIDE SEQUENCE [LARGE SCALE GENOMIC DNA]</scope>
    <source>
        <strain evidence="6 7">DSM 20146</strain>
    </source>
</reference>
<dbReference type="GO" id="GO:0015108">
    <property type="term" value="F:chloride transmembrane transporter activity"/>
    <property type="evidence" value="ECO:0007669"/>
    <property type="project" value="InterPro"/>
</dbReference>
<feature type="transmembrane region" description="Helical" evidence="5">
    <location>
        <begin position="132"/>
        <end position="148"/>
    </location>
</feature>
<feature type="transmembrane region" description="Helical" evidence="5">
    <location>
        <begin position="107"/>
        <end position="126"/>
    </location>
</feature>
<dbReference type="Gene3D" id="1.10.3080.10">
    <property type="entry name" value="Clc chloride channel"/>
    <property type="match status" value="1"/>
</dbReference>
<evidence type="ECO:0000313" key="7">
    <source>
        <dbReference type="Proteomes" id="UP000538196"/>
    </source>
</evidence>
<feature type="transmembrane region" description="Helical" evidence="5">
    <location>
        <begin position="379"/>
        <end position="409"/>
    </location>
</feature>
<evidence type="ECO:0000256" key="1">
    <source>
        <dbReference type="ARBA" id="ARBA00004141"/>
    </source>
</evidence>
<evidence type="ECO:0000313" key="6">
    <source>
        <dbReference type="EMBL" id="MBB2966252.1"/>
    </source>
</evidence>
<organism evidence="6 7">
    <name type="scientific">Leifsonia aquatica</name>
    <name type="common">Corynebacterium aquaticum</name>
    <dbReference type="NCBI Taxonomy" id="144185"/>
    <lineage>
        <taxon>Bacteria</taxon>
        <taxon>Bacillati</taxon>
        <taxon>Actinomycetota</taxon>
        <taxon>Actinomycetes</taxon>
        <taxon>Micrococcales</taxon>
        <taxon>Microbacteriaceae</taxon>
        <taxon>Leifsonia</taxon>
    </lineage>
</organism>
<keyword evidence="3 5" id="KW-1133">Transmembrane helix</keyword>
<sequence length="435" mass="44078">MSAAGPERPMPAPTVRMLLLLSIPALLIGVLSALSLWLLDEVADLLQKAVWTALPGAIGVDGASGWWIFLVLTVTGAAVGLVVWLLPGHAGPDSATTELVTTPLPPAVVPSLALAAVLGLAGGVSLGPENPIIAINASLLVALVLRLWKRVPAQLVLLMAASATIGAMFGTPVAAALVFTGIVAAAPGGGALWDRLFLPLVAAAAGSETMVLLSHPQFGVPLPAYTDVHWPDVISALVIATAAALLGVLGATAFPAVHRAFHSLRNPLLVSLAGGVVLGVLGVIGGPLTLFKGLEQMGELIHDRADYSAVQLVVIVVVKIAALLVAASAGFRGGRVFPAVFIGAAIGLLAAALVPGIPLAVAVAAGVLGMTVAVARDGWIAIFVALAVTQSVAVLPILCLAILPAWLVVTRSPQWLIRPRVSADGLTAPTLRPEA</sequence>
<evidence type="ECO:0000256" key="2">
    <source>
        <dbReference type="ARBA" id="ARBA00022692"/>
    </source>
</evidence>
<proteinExistence type="predicted"/>
<comment type="subcellular location">
    <subcellularLocation>
        <location evidence="1">Membrane</location>
        <topology evidence="1">Multi-pass membrane protein</topology>
    </subcellularLocation>
</comment>
<dbReference type="AlphaFoldDB" id="A0A7W4UUG0"/>
<feature type="transmembrane region" description="Helical" evidence="5">
    <location>
        <begin position="66"/>
        <end position="86"/>
    </location>
</feature>
<feature type="transmembrane region" description="Helical" evidence="5">
    <location>
        <begin position="268"/>
        <end position="288"/>
    </location>
</feature>
<dbReference type="InterPro" id="IPR050368">
    <property type="entry name" value="ClC-type_chloride_channel"/>
</dbReference>
<feature type="transmembrane region" description="Helical" evidence="5">
    <location>
        <begin position="339"/>
        <end position="367"/>
    </location>
</feature>